<feature type="non-terminal residue" evidence="1">
    <location>
        <position position="1"/>
    </location>
</feature>
<organism evidence="1 2">
    <name type="scientific">Pristionchus fissidentatus</name>
    <dbReference type="NCBI Taxonomy" id="1538716"/>
    <lineage>
        <taxon>Eukaryota</taxon>
        <taxon>Metazoa</taxon>
        <taxon>Ecdysozoa</taxon>
        <taxon>Nematoda</taxon>
        <taxon>Chromadorea</taxon>
        <taxon>Rhabditida</taxon>
        <taxon>Rhabditina</taxon>
        <taxon>Diplogasteromorpha</taxon>
        <taxon>Diplogasteroidea</taxon>
        <taxon>Neodiplogasteridae</taxon>
        <taxon>Pristionchus</taxon>
    </lineage>
</organism>
<evidence type="ECO:0000313" key="1">
    <source>
        <dbReference type="EMBL" id="GMT24567.1"/>
    </source>
</evidence>
<sequence length="149" mass="17146">IEVLTRVISQLNLKDRLNVRVSKRMVEAERCTLDSVAKRNCEMMVVDIYEEIDDGLTFFVQLCAKEQKDSDDSISCYSFRTYSSISNDVILYLDACSSLDTVLEVFRILQHTIKLGSVRFNELCRLSETQRVNLLSAFNLIENRSKCSN</sequence>
<gene>
    <name evidence="1" type="ORF">PFISCL1PPCAC_15864</name>
</gene>
<comment type="caution">
    <text evidence="1">The sequence shown here is derived from an EMBL/GenBank/DDBJ whole genome shotgun (WGS) entry which is preliminary data.</text>
</comment>
<protein>
    <submittedName>
        <fullName evidence="1">Uncharacterized protein</fullName>
    </submittedName>
</protein>
<keyword evidence="2" id="KW-1185">Reference proteome</keyword>
<dbReference type="EMBL" id="BTSY01000004">
    <property type="protein sequence ID" value="GMT24567.1"/>
    <property type="molecule type" value="Genomic_DNA"/>
</dbReference>
<dbReference type="Proteomes" id="UP001432322">
    <property type="component" value="Unassembled WGS sequence"/>
</dbReference>
<name>A0AAV5W370_9BILA</name>
<dbReference type="AlphaFoldDB" id="A0AAV5W370"/>
<proteinExistence type="predicted"/>
<reference evidence="1" key="1">
    <citation type="submission" date="2023-10" db="EMBL/GenBank/DDBJ databases">
        <title>Genome assembly of Pristionchus species.</title>
        <authorList>
            <person name="Yoshida K."/>
            <person name="Sommer R.J."/>
        </authorList>
    </citation>
    <scope>NUCLEOTIDE SEQUENCE</scope>
    <source>
        <strain evidence="1">RS5133</strain>
    </source>
</reference>
<evidence type="ECO:0000313" key="2">
    <source>
        <dbReference type="Proteomes" id="UP001432322"/>
    </source>
</evidence>
<accession>A0AAV5W370</accession>